<evidence type="ECO:0000313" key="1">
    <source>
        <dbReference type="EMBL" id="OGM09233.1"/>
    </source>
</evidence>
<protein>
    <submittedName>
        <fullName evidence="1">Uncharacterized protein</fullName>
    </submittedName>
</protein>
<dbReference type="EMBL" id="MGFQ01000024">
    <property type="protein sequence ID" value="OGM09233.1"/>
    <property type="molecule type" value="Genomic_DNA"/>
</dbReference>
<comment type="caution">
    <text evidence="1">The sequence shown here is derived from an EMBL/GenBank/DDBJ whole genome shotgun (WGS) entry which is preliminary data.</text>
</comment>
<name>A0A1F7X2X7_9BACT</name>
<evidence type="ECO:0000313" key="2">
    <source>
        <dbReference type="Proteomes" id="UP000176939"/>
    </source>
</evidence>
<dbReference type="AlphaFoldDB" id="A0A1F7X2X7"/>
<organism evidence="1 2">
    <name type="scientific">Candidatus Woesebacteria bacterium RBG_13_36_22</name>
    <dbReference type="NCBI Taxonomy" id="1802478"/>
    <lineage>
        <taxon>Bacteria</taxon>
        <taxon>Candidatus Woeseibacteriota</taxon>
    </lineage>
</organism>
<dbReference type="Proteomes" id="UP000176939">
    <property type="component" value="Unassembled WGS sequence"/>
</dbReference>
<sequence length="102" mass="11781">MDKVIIPKSVYNRKVELRKKFNEWLGDEFDKKNKSSPRSTHRWIFCYDGQMGEDSLSFDCACCLTADESEGCGCHCHSRIGEIVDFFWEELAGESLFTDEAL</sequence>
<proteinExistence type="predicted"/>
<reference evidence="1 2" key="1">
    <citation type="journal article" date="2016" name="Nat. Commun.">
        <title>Thousands of microbial genomes shed light on interconnected biogeochemical processes in an aquifer system.</title>
        <authorList>
            <person name="Anantharaman K."/>
            <person name="Brown C.T."/>
            <person name="Hug L.A."/>
            <person name="Sharon I."/>
            <person name="Castelle C.J."/>
            <person name="Probst A.J."/>
            <person name="Thomas B.C."/>
            <person name="Singh A."/>
            <person name="Wilkins M.J."/>
            <person name="Karaoz U."/>
            <person name="Brodie E.L."/>
            <person name="Williams K.H."/>
            <person name="Hubbard S.S."/>
            <person name="Banfield J.F."/>
        </authorList>
    </citation>
    <scope>NUCLEOTIDE SEQUENCE [LARGE SCALE GENOMIC DNA]</scope>
</reference>
<gene>
    <name evidence="1" type="ORF">A2Z67_04820</name>
</gene>
<accession>A0A1F7X2X7</accession>